<name>A0A6P2DHE5_9BACT</name>
<dbReference type="RefSeq" id="WP_162672426.1">
    <property type="nucleotide sequence ID" value="NZ_LR593886.1"/>
</dbReference>
<dbReference type="Proteomes" id="UP000464178">
    <property type="component" value="Chromosome"/>
</dbReference>
<dbReference type="EMBL" id="LR593886">
    <property type="protein sequence ID" value="VTS01357.1"/>
    <property type="molecule type" value="Genomic_DNA"/>
</dbReference>
<dbReference type="InterPro" id="IPR010296">
    <property type="entry name" value="DUF899_thioredox"/>
</dbReference>
<accession>A0A6P2DHE5</accession>
<organism evidence="1 2">
    <name type="scientific">Gemmata massiliana</name>
    <dbReference type="NCBI Taxonomy" id="1210884"/>
    <lineage>
        <taxon>Bacteria</taxon>
        <taxon>Pseudomonadati</taxon>
        <taxon>Planctomycetota</taxon>
        <taxon>Planctomycetia</taxon>
        <taxon>Gemmatales</taxon>
        <taxon>Gemmataceae</taxon>
        <taxon>Gemmata</taxon>
    </lineage>
</organism>
<evidence type="ECO:0008006" key="3">
    <source>
        <dbReference type="Google" id="ProtNLM"/>
    </source>
</evidence>
<dbReference type="KEGG" id="gms:SOIL9_78770"/>
<dbReference type="Gene3D" id="3.40.30.10">
    <property type="entry name" value="Glutaredoxin"/>
    <property type="match status" value="1"/>
</dbReference>
<gene>
    <name evidence="1" type="ORF">SOIL9_78770</name>
</gene>
<evidence type="ECO:0000313" key="1">
    <source>
        <dbReference type="EMBL" id="VTS01357.1"/>
    </source>
</evidence>
<sequence length="233" mass="26320">MKFPEIVSRTEWQKQLDAITAKEKTATKALDALAAERRRLPMVKIDTPYTFDSPTGKKTLLDLFEGRKQLLVYHFMFAPNVGGWPEAGCVGCSLQIDQIGHLSHLHARDTSFTAISLAPLANIEAYKKRMGWTVPWVSSANTTFNQDLGITTEKEEDHGLSVFIRDGDTVYRTYFSRARGTESFGTVWSLLDVTPLGRQEKWQDTPEGRPQGEPYTWWRRHDEYGTAPGCGCS</sequence>
<reference evidence="1 2" key="1">
    <citation type="submission" date="2019-05" db="EMBL/GenBank/DDBJ databases">
        <authorList>
            <consortium name="Science for Life Laboratories"/>
        </authorList>
    </citation>
    <scope>NUCLEOTIDE SEQUENCE [LARGE SCALE GENOMIC DNA]</scope>
    <source>
        <strain evidence="1">Soil9</strain>
    </source>
</reference>
<protein>
    <recommendedName>
        <fullName evidence="3">Thioredoxin domain-containing protein</fullName>
    </recommendedName>
</protein>
<dbReference type="InterPro" id="IPR036249">
    <property type="entry name" value="Thioredoxin-like_sf"/>
</dbReference>
<dbReference type="AlphaFoldDB" id="A0A6P2DHE5"/>
<dbReference type="SUPFAM" id="SSF52833">
    <property type="entry name" value="Thioredoxin-like"/>
    <property type="match status" value="1"/>
</dbReference>
<keyword evidence="2" id="KW-1185">Reference proteome</keyword>
<evidence type="ECO:0000313" key="2">
    <source>
        <dbReference type="Proteomes" id="UP000464178"/>
    </source>
</evidence>
<proteinExistence type="predicted"/>
<dbReference type="Pfam" id="PF05988">
    <property type="entry name" value="DUF899"/>
    <property type="match status" value="1"/>
</dbReference>